<evidence type="ECO:0000313" key="3">
    <source>
        <dbReference type="EMBL" id="MCP1102599.1"/>
    </source>
</evidence>
<proteinExistence type="predicted"/>
<dbReference type="InterPro" id="IPR053827">
    <property type="entry name" value="Gp10_C"/>
</dbReference>
<protein>
    <submittedName>
        <fullName evidence="3">Phage tail protein</fullName>
    </submittedName>
</protein>
<dbReference type="RefSeq" id="WP_262066384.1">
    <property type="nucleotide sequence ID" value="NZ_JAMXOD010000012.1"/>
</dbReference>
<evidence type="ECO:0000259" key="2">
    <source>
        <dbReference type="Pfam" id="PF21939"/>
    </source>
</evidence>
<feature type="compositionally biased region" description="Low complexity" evidence="1">
    <location>
        <begin position="953"/>
        <end position="974"/>
    </location>
</feature>
<dbReference type="Proteomes" id="UP001523566">
    <property type="component" value="Unassembled WGS sequence"/>
</dbReference>
<dbReference type="Pfam" id="PF21939">
    <property type="entry name" value="Gp10_C"/>
    <property type="match status" value="1"/>
</dbReference>
<reference evidence="3 4" key="1">
    <citation type="journal article" date="2022" name="Genome Biol. Evol.">
        <title>Host diet, physiology and behaviors set the stage for Lachnospiraceae cladogenesis.</title>
        <authorList>
            <person name="Vera-Ponce De Leon A."/>
            <person name="Schneider M."/>
            <person name="Jahnes B.C."/>
            <person name="Sadowski V."/>
            <person name="Camuy-Velez L.A."/>
            <person name="Duan J."/>
            <person name="Sabree Z.L."/>
        </authorList>
    </citation>
    <scope>NUCLEOTIDE SEQUENCE [LARGE SCALE GENOMIC DNA]</scope>
    <source>
        <strain evidence="3 4">PAL113</strain>
    </source>
</reference>
<feature type="region of interest" description="Disordered" evidence="1">
    <location>
        <begin position="913"/>
        <end position="932"/>
    </location>
</feature>
<dbReference type="EMBL" id="JAMZFW010000012">
    <property type="protein sequence ID" value="MCP1102599.1"/>
    <property type="molecule type" value="Genomic_DNA"/>
</dbReference>
<evidence type="ECO:0000256" key="1">
    <source>
        <dbReference type="SAM" id="MobiDB-lite"/>
    </source>
</evidence>
<comment type="caution">
    <text evidence="3">The sequence shown here is derived from an EMBL/GenBank/DDBJ whole genome shotgun (WGS) entry which is preliminary data.</text>
</comment>
<organism evidence="3 4">
    <name type="scientific">Aequitasia blattaphilus</name>
    <dbReference type="NCBI Taxonomy" id="2949332"/>
    <lineage>
        <taxon>Bacteria</taxon>
        <taxon>Bacillati</taxon>
        <taxon>Bacillota</taxon>
        <taxon>Clostridia</taxon>
        <taxon>Lachnospirales</taxon>
        <taxon>Lachnospiraceae</taxon>
        <taxon>Aequitasia</taxon>
    </lineage>
</organism>
<evidence type="ECO:0000313" key="4">
    <source>
        <dbReference type="Proteomes" id="UP001523566"/>
    </source>
</evidence>
<feature type="region of interest" description="Disordered" evidence="1">
    <location>
        <begin position="952"/>
        <end position="988"/>
    </location>
</feature>
<sequence>MENVRIMVRDSIDSQTLTVLDNSAVDTLHYTNDTLTRFIEGDASVLTLDVLKTNDDIKHLAVGNKLAFVWRKKDYWMTISNTEENEQKITLTAYSLFLELNNEEQGAYKAPKAMSFAEYVAIFDPERTLKINVNEVSDKRITHEWTGDQNTLGRLYSVANVFDAEIEFVTILNPDYSLKENRMNVYRKHDENNQGMGIDRTSVTLRLGKEIKAISKRESIDELYTAITATGKNDLYLIGYNMPPKYDKYGNLEYVLENGVILAVQARNRYPSSVNSTNDRYINKGFKTEYTSQAALCGAALAELKKNCVPEVEYEVDGYFDTNPGDTVTIENNQFNPILIIEARVSEQTESFTTPSKNRTTFSNFKNIGSQISQSLINRMEALIAANKQYEYQIISSNGTVFKNSVGKTTLTARVLDGVTEITNKATIEWYQDGQYIATGKSISIEAKHIDEKSVFRYESTYKQASGGYEVTVTNVNDGKSRYTYKIEASDGLIFYNGRGETTLTAKIYDGKTDITSQVDKLKWYRKGYETSTSDELELTWTEHASNILIEDVRIKYAAEIMGEYGECEVLVRSLVMNTKLEKIEIYYGISSNSSTVPTEWTVGSRYDIPTPYVCLWSEIVFKYNDKWSVTSKPILIDTYNSTRGYAVDIQQFGLIRSLSTGTPLKTDPLWNKCSYGTNRGYDYWYYNIIVYQKQASTTSTIRKLWKQEPWMIPSDEDNPYIYPAPSDEKTFYAICYTEATATYKGIDIPTTIDLLPGSILTVLFAQGNTAVNIYLDVKGMNSVSSSPIYKNASQISASNTLQLEVNSIVQLVYTGTYFEAITSSANNTNYPPVGSIEITTGYNPQERYPGTTWSRYAEGRMLLGASSSTAAGTTGGSSTHSHTISVANNAAANTGTGGAGNTGSTAITAAQMPGHTHTIPVKSSSTESSTAGAWVPGNAFNGRLVVSGGTGFTSSSTGSGSGHTHTTPGHTHSVPVHKHTASSDSKNQLPPYIAAAIWVRTA</sequence>
<keyword evidence="4" id="KW-1185">Reference proteome</keyword>
<gene>
    <name evidence="3" type="ORF">NK125_09250</name>
</gene>
<feature type="compositionally biased region" description="Polar residues" evidence="1">
    <location>
        <begin position="922"/>
        <end position="932"/>
    </location>
</feature>
<feature type="domain" description="Baseplate structural protein Gp10 C-terminal" evidence="2">
    <location>
        <begin position="833"/>
        <end position="1002"/>
    </location>
</feature>
<accession>A0ABT1E9U6</accession>
<name>A0ABT1E9U6_9FIRM</name>